<feature type="chain" id="PRO_5012929161" description="TPM domain-containing protein" evidence="3">
    <location>
        <begin position="24"/>
        <end position="390"/>
    </location>
</feature>
<feature type="signal peptide" evidence="3">
    <location>
        <begin position="1"/>
        <end position="23"/>
    </location>
</feature>
<dbReference type="PANTHER" id="PTHR30373">
    <property type="entry name" value="UPF0603 PROTEIN YGCG"/>
    <property type="match status" value="1"/>
</dbReference>
<name>A0A1M6KAR6_9FIRM</name>
<evidence type="ECO:0000313" key="6">
    <source>
        <dbReference type="Proteomes" id="UP000324781"/>
    </source>
</evidence>
<gene>
    <name evidence="5" type="ORF">SAMN05444373_10728</name>
</gene>
<keyword evidence="2" id="KW-1133">Transmembrane helix</keyword>
<proteinExistence type="predicted"/>
<keyword evidence="6" id="KW-1185">Reference proteome</keyword>
<evidence type="ECO:0000256" key="3">
    <source>
        <dbReference type="SAM" id="SignalP"/>
    </source>
</evidence>
<dbReference type="RefSeq" id="WP_188118531.1">
    <property type="nucleotide sequence ID" value="NZ_DAONMB010000007.1"/>
</dbReference>
<keyword evidence="3" id="KW-0732">Signal</keyword>
<evidence type="ECO:0000256" key="1">
    <source>
        <dbReference type="SAM" id="MobiDB-lite"/>
    </source>
</evidence>
<dbReference type="Gene3D" id="3.10.310.50">
    <property type="match status" value="2"/>
</dbReference>
<keyword evidence="2" id="KW-0472">Membrane</keyword>
<dbReference type="Pfam" id="PF04536">
    <property type="entry name" value="TPM_phosphatase"/>
    <property type="match status" value="2"/>
</dbReference>
<dbReference type="PANTHER" id="PTHR30373:SF2">
    <property type="entry name" value="UPF0603 PROTEIN YGCG"/>
    <property type="match status" value="1"/>
</dbReference>
<organism evidence="5 6">
    <name type="scientific">Thermoclostridium caenicola</name>
    <dbReference type="NCBI Taxonomy" id="659425"/>
    <lineage>
        <taxon>Bacteria</taxon>
        <taxon>Bacillati</taxon>
        <taxon>Bacillota</taxon>
        <taxon>Clostridia</taxon>
        <taxon>Eubacteriales</taxon>
        <taxon>Oscillospiraceae</taxon>
        <taxon>Thermoclostridium</taxon>
    </lineage>
</organism>
<dbReference type="InterPro" id="IPR007621">
    <property type="entry name" value="TPM_dom"/>
</dbReference>
<evidence type="ECO:0000259" key="4">
    <source>
        <dbReference type="Pfam" id="PF04536"/>
    </source>
</evidence>
<feature type="domain" description="TPM" evidence="4">
    <location>
        <begin position="30"/>
        <end position="147"/>
    </location>
</feature>
<sequence length="390" mass="43405">MRKLFVVTLLVLSLLLGTLPAFGLDTELKVYDYADLLTGDEENALMERAREIAQMHRFDVVVVTTEDTGGKTYIDYADDFYDQNGFGYGKNADGILFLMDMESGMPWITYRGKAIQILDVDDVLDAILDPYFDGNYYEAANAMMDRVSYSLSGEVRQAYADIDTSLKVYDDADLFTEEEERELRKWAQKIASEKKMDVVLVTTEDTLGKSSMAYADDFFDYNGFGYGPNYDGVLLLINMDIREVWISTTGRGITAFTDAAIDDILDEMELPLSNDQFYTAARIFLKKAEYYASHGFQKAAYHIPGLLFISFIVAGLAVLGMAAQNKTMKTTTPATYLVGDSFRLRDNRDIYIRTAVTKRSISSSSGSGSGGSSTHRSSSGRSHGGGGRKF</sequence>
<keyword evidence="2" id="KW-0812">Transmembrane</keyword>
<dbReference type="Proteomes" id="UP000324781">
    <property type="component" value="Unassembled WGS sequence"/>
</dbReference>
<feature type="region of interest" description="Disordered" evidence="1">
    <location>
        <begin position="361"/>
        <end position="390"/>
    </location>
</feature>
<reference evidence="5 6" key="1">
    <citation type="submission" date="2016-11" db="EMBL/GenBank/DDBJ databases">
        <authorList>
            <person name="Varghese N."/>
            <person name="Submissions S."/>
        </authorList>
    </citation>
    <scope>NUCLEOTIDE SEQUENCE [LARGE SCALE GENOMIC DNA]</scope>
    <source>
        <strain evidence="5 6">DSM 19027</strain>
    </source>
</reference>
<dbReference type="AlphaFoldDB" id="A0A1M6KAR6"/>
<protein>
    <recommendedName>
        <fullName evidence="4">TPM domain-containing protein</fullName>
    </recommendedName>
</protein>
<accession>A0A1M6KAR6</accession>
<feature type="compositionally biased region" description="Low complexity" evidence="1">
    <location>
        <begin position="361"/>
        <end position="381"/>
    </location>
</feature>
<dbReference type="EMBL" id="FQZP01000072">
    <property type="protein sequence ID" value="SHJ56035.1"/>
    <property type="molecule type" value="Genomic_DNA"/>
</dbReference>
<feature type="transmembrane region" description="Helical" evidence="2">
    <location>
        <begin position="299"/>
        <end position="319"/>
    </location>
</feature>
<evidence type="ECO:0000313" key="5">
    <source>
        <dbReference type="EMBL" id="SHJ56035.1"/>
    </source>
</evidence>
<feature type="domain" description="TPM" evidence="4">
    <location>
        <begin position="168"/>
        <end position="287"/>
    </location>
</feature>
<evidence type="ECO:0000256" key="2">
    <source>
        <dbReference type="SAM" id="Phobius"/>
    </source>
</evidence>